<dbReference type="AlphaFoldDB" id="A0A1I3XKP3"/>
<evidence type="ECO:0000259" key="3">
    <source>
        <dbReference type="Pfam" id="PF13581"/>
    </source>
</evidence>
<dbReference type="Pfam" id="PF13581">
    <property type="entry name" value="HATPase_c_2"/>
    <property type="match status" value="1"/>
</dbReference>
<feature type="region of interest" description="Disordered" evidence="2">
    <location>
        <begin position="1"/>
        <end position="31"/>
    </location>
</feature>
<evidence type="ECO:0000256" key="2">
    <source>
        <dbReference type="SAM" id="MobiDB-lite"/>
    </source>
</evidence>
<dbReference type="Proteomes" id="UP000199111">
    <property type="component" value="Unassembled WGS sequence"/>
</dbReference>
<evidence type="ECO:0000313" key="5">
    <source>
        <dbReference type="Proteomes" id="UP000199111"/>
    </source>
</evidence>
<gene>
    <name evidence="4" type="ORF">SAMN05216275_11979</name>
</gene>
<dbReference type="PANTHER" id="PTHR35526">
    <property type="entry name" value="ANTI-SIGMA-F FACTOR RSBW-RELATED"/>
    <property type="match status" value="1"/>
</dbReference>
<name>A0A1I3XKP3_9ACTN</name>
<dbReference type="InterPro" id="IPR050267">
    <property type="entry name" value="Anti-sigma-factor_SerPK"/>
</dbReference>
<keyword evidence="1" id="KW-0723">Serine/threonine-protein kinase</keyword>
<evidence type="ECO:0000256" key="1">
    <source>
        <dbReference type="ARBA" id="ARBA00022527"/>
    </source>
</evidence>
<accession>A0A1I3XKP3</accession>
<dbReference type="GO" id="GO:0004674">
    <property type="term" value="F:protein serine/threonine kinase activity"/>
    <property type="evidence" value="ECO:0007669"/>
    <property type="project" value="UniProtKB-KW"/>
</dbReference>
<sequence>MRPAGSIPPGAPDHPSPPLPPAVERGGRRAGAAGRDDIRVLVRLLQPGSASRRARAVVREVLGQAGLDGDAIADAELIVAEPAANAEKHARPPYELRVYSLDAVPAWCEVVDGDPDVHEVRIILDLLHSVKEIGLPLLAENGRGLLMAHQLSGGHCHVRSTTAFTTGTPGKAVAFALPVPSGDRLAFPSPGRDN</sequence>
<keyword evidence="4" id="KW-0418">Kinase</keyword>
<organism evidence="4 5">
    <name type="scientific">Streptosporangium canum</name>
    <dbReference type="NCBI Taxonomy" id="324952"/>
    <lineage>
        <taxon>Bacteria</taxon>
        <taxon>Bacillati</taxon>
        <taxon>Actinomycetota</taxon>
        <taxon>Actinomycetes</taxon>
        <taxon>Streptosporangiales</taxon>
        <taxon>Streptosporangiaceae</taxon>
        <taxon>Streptosporangium</taxon>
    </lineage>
</organism>
<dbReference type="Gene3D" id="3.30.565.10">
    <property type="entry name" value="Histidine kinase-like ATPase, C-terminal domain"/>
    <property type="match status" value="1"/>
</dbReference>
<proteinExistence type="predicted"/>
<keyword evidence="5" id="KW-1185">Reference proteome</keyword>
<dbReference type="PANTHER" id="PTHR35526:SF3">
    <property type="entry name" value="ANTI-SIGMA-F FACTOR RSBW"/>
    <property type="match status" value="1"/>
</dbReference>
<dbReference type="InterPro" id="IPR003594">
    <property type="entry name" value="HATPase_dom"/>
</dbReference>
<keyword evidence="4" id="KW-0808">Transferase</keyword>
<dbReference type="EMBL" id="FOQY01000019">
    <property type="protein sequence ID" value="SFK19611.1"/>
    <property type="molecule type" value="Genomic_DNA"/>
</dbReference>
<feature type="compositionally biased region" description="Pro residues" evidence="2">
    <location>
        <begin position="9"/>
        <end position="21"/>
    </location>
</feature>
<evidence type="ECO:0000313" key="4">
    <source>
        <dbReference type="EMBL" id="SFK19611.1"/>
    </source>
</evidence>
<protein>
    <submittedName>
        <fullName evidence="4">Anti-sigma regulatory factor (Ser/Thr protein kinase)</fullName>
    </submittedName>
</protein>
<reference evidence="5" key="1">
    <citation type="submission" date="2016-10" db="EMBL/GenBank/DDBJ databases">
        <authorList>
            <person name="Varghese N."/>
            <person name="Submissions S."/>
        </authorList>
    </citation>
    <scope>NUCLEOTIDE SEQUENCE [LARGE SCALE GENOMIC DNA]</scope>
    <source>
        <strain evidence="5">CGMCC 4.2126</strain>
    </source>
</reference>
<feature type="domain" description="Histidine kinase/HSP90-like ATPase" evidence="3">
    <location>
        <begin position="52"/>
        <end position="152"/>
    </location>
</feature>
<dbReference type="InterPro" id="IPR036890">
    <property type="entry name" value="HATPase_C_sf"/>
</dbReference>